<dbReference type="SMART" id="SM00062">
    <property type="entry name" value="PBPb"/>
    <property type="match status" value="1"/>
</dbReference>
<feature type="domain" description="Solute-binding protein family 3/N-terminal" evidence="3">
    <location>
        <begin position="24"/>
        <end position="252"/>
    </location>
</feature>
<dbReference type="Pfam" id="PF00497">
    <property type="entry name" value="SBP_bac_3"/>
    <property type="match status" value="1"/>
</dbReference>
<feature type="signal peptide" evidence="2">
    <location>
        <begin position="1"/>
        <end position="22"/>
    </location>
</feature>
<dbReference type="Proteomes" id="UP001165395">
    <property type="component" value="Unassembled WGS sequence"/>
</dbReference>
<evidence type="ECO:0000313" key="4">
    <source>
        <dbReference type="EMBL" id="MCB6183034.1"/>
    </source>
</evidence>
<feature type="chain" id="PRO_5047331290" evidence="2">
    <location>
        <begin position="23"/>
        <end position="254"/>
    </location>
</feature>
<evidence type="ECO:0000256" key="1">
    <source>
        <dbReference type="ARBA" id="ARBA00022729"/>
    </source>
</evidence>
<name>A0ABS8D4D2_9NEIS</name>
<dbReference type="SUPFAM" id="SSF53850">
    <property type="entry name" value="Periplasmic binding protein-like II"/>
    <property type="match status" value="1"/>
</dbReference>
<keyword evidence="1 2" id="KW-0732">Signal</keyword>
<keyword evidence="5" id="KW-1185">Reference proteome</keyword>
<proteinExistence type="predicted"/>
<dbReference type="InterPro" id="IPR001638">
    <property type="entry name" value="Solute-binding_3/MltF_N"/>
</dbReference>
<evidence type="ECO:0000259" key="3">
    <source>
        <dbReference type="SMART" id="SM00062"/>
    </source>
</evidence>
<evidence type="ECO:0000256" key="2">
    <source>
        <dbReference type="SAM" id="SignalP"/>
    </source>
</evidence>
<evidence type="ECO:0000313" key="5">
    <source>
        <dbReference type="Proteomes" id="UP001165395"/>
    </source>
</evidence>
<dbReference type="RefSeq" id="WP_227179386.1">
    <property type="nucleotide sequence ID" value="NZ_JAJBZT010000002.1"/>
</dbReference>
<protein>
    <submittedName>
        <fullName evidence="4">Transporter substrate-binding domain-containing protein</fullName>
    </submittedName>
</protein>
<comment type="caution">
    <text evidence="4">The sequence shown here is derived from an EMBL/GenBank/DDBJ whole genome shotgun (WGS) entry which is preliminary data.</text>
</comment>
<organism evidence="4 5">
    <name type="scientific">Leeia speluncae</name>
    <dbReference type="NCBI Taxonomy" id="2884804"/>
    <lineage>
        <taxon>Bacteria</taxon>
        <taxon>Pseudomonadati</taxon>
        <taxon>Pseudomonadota</taxon>
        <taxon>Betaproteobacteria</taxon>
        <taxon>Neisseriales</taxon>
        <taxon>Leeiaceae</taxon>
        <taxon>Leeia</taxon>
    </lineage>
</organism>
<gene>
    <name evidence="4" type="ORF">LIN78_05665</name>
</gene>
<sequence>MTKQRRLLGIGLCGLISTFTQAETLKIAIQGALPPFDYMEGGQVKGFNVEITHALCADMKVTCVVVKTPWEELIPSVSSGKVDAVISSMSITAERQKIVSFSERYTRSPASFVAKKKKYLTTYITALDLKGKTAGAQAGTIYENLMRGRYPEVPLKTFSTTADMYKSLQAGEIDIALDDMVSAYYGYVQTPAGKGLELVGSPIRDSKYMGIGEGVVVKLNNKALANRFSTAITNIRKSGVYQQIMNKYFMFNVY</sequence>
<accession>A0ABS8D4D2</accession>
<reference evidence="4" key="1">
    <citation type="submission" date="2021-10" db="EMBL/GenBank/DDBJ databases">
        <title>The complete genome sequence of Leeia sp. TBRC 13508.</title>
        <authorList>
            <person name="Charoenyingcharoen P."/>
            <person name="Yukphan P."/>
        </authorList>
    </citation>
    <scope>NUCLEOTIDE SEQUENCE</scope>
    <source>
        <strain evidence="4">TBRC 13508</strain>
    </source>
</reference>
<dbReference type="PANTHER" id="PTHR35936">
    <property type="entry name" value="MEMBRANE-BOUND LYTIC MUREIN TRANSGLYCOSYLASE F"/>
    <property type="match status" value="1"/>
</dbReference>
<dbReference type="PANTHER" id="PTHR35936:SF17">
    <property type="entry name" value="ARGININE-BINDING EXTRACELLULAR PROTEIN ARTP"/>
    <property type="match status" value="1"/>
</dbReference>
<dbReference type="EMBL" id="JAJBZT010000002">
    <property type="protein sequence ID" value="MCB6183034.1"/>
    <property type="molecule type" value="Genomic_DNA"/>
</dbReference>
<dbReference type="Gene3D" id="3.40.190.10">
    <property type="entry name" value="Periplasmic binding protein-like II"/>
    <property type="match status" value="2"/>
</dbReference>